<name>A0A9Q0KXB6_9MAGN</name>
<dbReference type="InterPro" id="IPR001245">
    <property type="entry name" value="Ser-Thr/Tyr_kinase_cat_dom"/>
</dbReference>
<dbReference type="SUPFAM" id="SSF51110">
    <property type="entry name" value="alpha-D-mannose-specific plant lectins"/>
    <property type="match status" value="2"/>
</dbReference>
<dbReference type="Gene3D" id="2.90.10.10">
    <property type="entry name" value="Bulb-type lectin domain"/>
    <property type="match status" value="2"/>
</dbReference>
<dbReference type="InterPro" id="IPR011009">
    <property type="entry name" value="Kinase-like_dom_sf"/>
</dbReference>
<evidence type="ECO:0000256" key="3">
    <source>
        <dbReference type="ARBA" id="ARBA00022679"/>
    </source>
</evidence>
<evidence type="ECO:0000256" key="1">
    <source>
        <dbReference type="ARBA" id="ARBA00004167"/>
    </source>
</evidence>
<keyword evidence="6 13" id="KW-0547">Nucleotide-binding</keyword>
<reference evidence="17" key="1">
    <citation type="journal article" date="2023" name="Plant J.">
        <title>The genome of the king protea, Protea cynaroides.</title>
        <authorList>
            <person name="Chang J."/>
            <person name="Duong T.A."/>
            <person name="Schoeman C."/>
            <person name="Ma X."/>
            <person name="Roodt D."/>
            <person name="Barker N."/>
            <person name="Li Z."/>
            <person name="Van de Peer Y."/>
            <person name="Mizrachi E."/>
        </authorList>
    </citation>
    <scope>NUCLEOTIDE SEQUENCE</scope>
    <source>
        <tissue evidence="17">Young leaves</tissue>
    </source>
</reference>
<evidence type="ECO:0000256" key="12">
    <source>
        <dbReference type="ARBA" id="ARBA00023180"/>
    </source>
</evidence>
<evidence type="ECO:0000256" key="8">
    <source>
        <dbReference type="ARBA" id="ARBA00022840"/>
    </source>
</evidence>
<keyword evidence="7 13" id="KW-0418">Kinase</keyword>
<dbReference type="Gene3D" id="1.10.510.10">
    <property type="entry name" value="Transferase(Phosphotransferase) domain 1"/>
    <property type="match status" value="2"/>
</dbReference>
<feature type="domain" description="Protein kinase" evidence="15">
    <location>
        <begin position="540"/>
        <end position="817"/>
    </location>
</feature>
<dbReference type="InterPro" id="IPR000719">
    <property type="entry name" value="Prot_kinase_dom"/>
</dbReference>
<proteinExistence type="inferred from homology"/>
<comment type="similarity">
    <text evidence="13">Belongs to the protein kinase superfamily. Ser/Thr protein kinase family.</text>
</comment>
<evidence type="ECO:0000256" key="5">
    <source>
        <dbReference type="ARBA" id="ARBA00022729"/>
    </source>
</evidence>
<dbReference type="EC" id="2.7.11.1" evidence="13"/>
<evidence type="ECO:0000256" key="14">
    <source>
        <dbReference type="SAM" id="Phobius"/>
    </source>
</evidence>
<keyword evidence="5" id="KW-0732">Signal</keyword>
<comment type="catalytic activity">
    <reaction evidence="13">
        <text>L-threonyl-[protein] + ATP = O-phospho-L-threonyl-[protein] + ADP + H(+)</text>
        <dbReference type="Rhea" id="RHEA:46608"/>
        <dbReference type="Rhea" id="RHEA-COMP:11060"/>
        <dbReference type="Rhea" id="RHEA-COMP:11605"/>
        <dbReference type="ChEBI" id="CHEBI:15378"/>
        <dbReference type="ChEBI" id="CHEBI:30013"/>
        <dbReference type="ChEBI" id="CHEBI:30616"/>
        <dbReference type="ChEBI" id="CHEBI:61977"/>
        <dbReference type="ChEBI" id="CHEBI:456216"/>
        <dbReference type="EC" id="2.7.11.1"/>
    </reaction>
</comment>
<dbReference type="Pfam" id="PF00954">
    <property type="entry name" value="S_locus_glycop"/>
    <property type="match status" value="1"/>
</dbReference>
<evidence type="ECO:0000259" key="15">
    <source>
        <dbReference type="PROSITE" id="PS50011"/>
    </source>
</evidence>
<evidence type="ECO:0000256" key="11">
    <source>
        <dbReference type="ARBA" id="ARBA00023157"/>
    </source>
</evidence>
<comment type="caution">
    <text evidence="17">The sequence shown here is derived from an EMBL/GenBank/DDBJ whole genome shotgun (WGS) entry which is preliminary data.</text>
</comment>
<feature type="transmembrane region" description="Helical" evidence="14">
    <location>
        <begin position="482"/>
        <end position="508"/>
    </location>
</feature>
<organism evidence="17 18">
    <name type="scientific">Protea cynaroides</name>
    <dbReference type="NCBI Taxonomy" id="273540"/>
    <lineage>
        <taxon>Eukaryota</taxon>
        <taxon>Viridiplantae</taxon>
        <taxon>Streptophyta</taxon>
        <taxon>Embryophyta</taxon>
        <taxon>Tracheophyta</taxon>
        <taxon>Spermatophyta</taxon>
        <taxon>Magnoliopsida</taxon>
        <taxon>Proteales</taxon>
        <taxon>Proteaceae</taxon>
        <taxon>Protea</taxon>
    </lineage>
</organism>
<dbReference type="InterPro" id="IPR001480">
    <property type="entry name" value="Bulb-type_lectin_dom"/>
</dbReference>
<keyword evidence="18" id="KW-1185">Reference proteome</keyword>
<dbReference type="PANTHER" id="PTHR47974:SF10">
    <property type="entry name" value="RECEPTOR-LIKE SERINE_THREONINE-PROTEIN KINASE"/>
    <property type="match status" value="1"/>
</dbReference>
<keyword evidence="11" id="KW-1015">Disulfide bond</keyword>
<dbReference type="GO" id="GO:0005524">
    <property type="term" value="F:ATP binding"/>
    <property type="evidence" value="ECO:0007669"/>
    <property type="project" value="UniProtKB-KW"/>
</dbReference>
<dbReference type="Pfam" id="PF07714">
    <property type="entry name" value="PK_Tyr_Ser-Thr"/>
    <property type="match status" value="1"/>
</dbReference>
<dbReference type="SUPFAM" id="SSF56112">
    <property type="entry name" value="Protein kinase-like (PK-like)"/>
    <property type="match status" value="1"/>
</dbReference>
<evidence type="ECO:0000256" key="10">
    <source>
        <dbReference type="ARBA" id="ARBA00023136"/>
    </source>
</evidence>
<accession>A0A9Q0KXB6</accession>
<protein>
    <recommendedName>
        <fullName evidence="13">Receptor-like serine/threonine-protein kinase</fullName>
        <ecNumber evidence="13">2.7.11.1</ecNumber>
    </recommendedName>
</protein>
<dbReference type="OrthoDB" id="4062651at2759"/>
<evidence type="ECO:0000256" key="4">
    <source>
        <dbReference type="ARBA" id="ARBA00022692"/>
    </source>
</evidence>
<evidence type="ECO:0000256" key="2">
    <source>
        <dbReference type="ARBA" id="ARBA00022527"/>
    </source>
</evidence>
<keyword evidence="2 13" id="KW-0723">Serine/threonine-protein kinase</keyword>
<dbReference type="InterPro" id="IPR036426">
    <property type="entry name" value="Bulb-type_lectin_dom_sf"/>
</dbReference>
<dbReference type="CDD" id="cd00028">
    <property type="entry name" value="B_lectin"/>
    <property type="match status" value="1"/>
</dbReference>
<dbReference type="EMBL" id="JAMYWD010000002">
    <property type="protein sequence ID" value="KAJ4977964.1"/>
    <property type="molecule type" value="Genomic_DNA"/>
</dbReference>
<dbReference type="Proteomes" id="UP001141806">
    <property type="component" value="Unassembled WGS sequence"/>
</dbReference>
<dbReference type="SMART" id="SM00108">
    <property type="entry name" value="B_lectin"/>
    <property type="match status" value="1"/>
</dbReference>
<keyword evidence="4 14" id="KW-0812">Transmembrane</keyword>
<keyword evidence="9 14" id="KW-1133">Transmembrane helix</keyword>
<feature type="domain" description="Bulb-type lectin" evidence="16">
    <location>
        <begin position="62"/>
        <end position="180"/>
    </location>
</feature>
<dbReference type="PROSITE" id="PS50011">
    <property type="entry name" value="PROTEIN_KINASE_DOM"/>
    <property type="match status" value="1"/>
</dbReference>
<dbReference type="Pfam" id="PF01453">
    <property type="entry name" value="B_lectin"/>
    <property type="match status" value="1"/>
</dbReference>
<dbReference type="GO" id="GO:0048544">
    <property type="term" value="P:recognition of pollen"/>
    <property type="evidence" value="ECO:0007669"/>
    <property type="project" value="InterPro"/>
</dbReference>
<keyword evidence="3 13" id="KW-0808">Transferase</keyword>
<keyword evidence="8 13" id="KW-0067">ATP-binding</keyword>
<dbReference type="InterPro" id="IPR000858">
    <property type="entry name" value="S_locus_glycoprot_dom"/>
</dbReference>
<dbReference type="GO" id="GO:0004674">
    <property type="term" value="F:protein serine/threonine kinase activity"/>
    <property type="evidence" value="ECO:0007669"/>
    <property type="project" value="UniProtKB-KW"/>
</dbReference>
<evidence type="ECO:0000313" key="17">
    <source>
        <dbReference type="EMBL" id="KAJ4977964.1"/>
    </source>
</evidence>
<dbReference type="InterPro" id="IPR024171">
    <property type="entry name" value="SRK-like_kinase"/>
</dbReference>
<dbReference type="GO" id="GO:0016020">
    <property type="term" value="C:membrane"/>
    <property type="evidence" value="ECO:0007669"/>
    <property type="project" value="UniProtKB-SubCell"/>
</dbReference>
<feature type="transmembrane region" description="Helical" evidence="14">
    <location>
        <begin position="34"/>
        <end position="55"/>
    </location>
</feature>
<gene>
    <name evidence="17" type="ORF">NE237_008744</name>
</gene>
<evidence type="ECO:0000313" key="18">
    <source>
        <dbReference type="Proteomes" id="UP001141806"/>
    </source>
</evidence>
<comment type="subcellular location">
    <subcellularLocation>
        <location evidence="1">Membrane</location>
        <topology evidence="1">Single-pass membrane protein</topology>
    </subcellularLocation>
</comment>
<evidence type="ECO:0000256" key="13">
    <source>
        <dbReference type="PIRNR" id="PIRNR000641"/>
    </source>
</evidence>
<dbReference type="PROSITE" id="PS50927">
    <property type="entry name" value="BULB_LECTIN"/>
    <property type="match status" value="2"/>
</dbReference>
<dbReference type="PANTHER" id="PTHR47974">
    <property type="entry name" value="OS07G0415500 PROTEIN"/>
    <property type="match status" value="1"/>
</dbReference>
<evidence type="ECO:0000256" key="7">
    <source>
        <dbReference type="ARBA" id="ARBA00022777"/>
    </source>
</evidence>
<comment type="catalytic activity">
    <reaction evidence="13">
        <text>L-seryl-[protein] + ATP = O-phospho-L-seryl-[protein] + ADP + H(+)</text>
        <dbReference type="Rhea" id="RHEA:17989"/>
        <dbReference type="Rhea" id="RHEA-COMP:9863"/>
        <dbReference type="Rhea" id="RHEA-COMP:11604"/>
        <dbReference type="ChEBI" id="CHEBI:15378"/>
        <dbReference type="ChEBI" id="CHEBI:29999"/>
        <dbReference type="ChEBI" id="CHEBI:30616"/>
        <dbReference type="ChEBI" id="CHEBI:83421"/>
        <dbReference type="ChEBI" id="CHEBI:456216"/>
        <dbReference type="EC" id="2.7.11.1"/>
    </reaction>
</comment>
<keyword evidence="12" id="KW-0325">Glycoprotein</keyword>
<keyword evidence="10 14" id="KW-0472">Membrane</keyword>
<evidence type="ECO:0000259" key="16">
    <source>
        <dbReference type="PROSITE" id="PS50927"/>
    </source>
</evidence>
<dbReference type="PIRSF" id="PIRSF000641">
    <property type="entry name" value="SRK"/>
    <property type="match status" value="1"/>
</dbReference>
<sequence>MHKIWKNQLKARVPIKCFEGTFCKCYSFEGSGSVLAVILVLGCFVCGFCEVVPMVSVPLGFEFSWYESRSWVSENGFFAFGFFDDYQKDSDGFLVGIRYNVGNRAANVPVWTVGGGVRVSENSTLRISMDGRLVLFDNLSGLIVWSSNTSGLGVHTASLLNNGNLVLMGKANEVLWQSFDSPTNTLLPGQTLHFSQGLRAPSTTSISSYYNLVIRHTGDLALIWENNVTYWSSHLTFSADVKEARFESTGVIGLFDATDRLIWSKSSKDYGDPSVLLRHLRIDSDGNLRIYSWDNVLHAWKVGWQAVENQCDVFGSCGLYSICRYNSTVPVCNCLSPDSVDWGGGPPGIDSGSYGCKKMADLGNCKMGTSMMILKQTVLYGLYPPHDIDIMLSEKACKTYCAKDSSCIAATSKNDGSGICKVKRTSFISGYGNPSVPATSFLKVCLVPQAVSTTEAKPQANAESMQLPSERSISHVDSRKSFMAVLAIIVLVTVSAFLAVEMVVFWFLHQRRQIIAQRRNPFGKDAQMNPHYSALIRLSFEEVKELTTNFTDQLGPTVFKGVLPNQSPVVAKVLNAVLASDRDFRMTISTLSGTHHRNLVPLKGFCFESQHKIVLFEYIPNGSLEKWLFNTGTDQSRLSWHQRLGIALGVARAMAYLHAECQQCIPHRNLKLENVLLDEKLVAKVTDFGLQSLLEKGATSSESLPDKDIYMFGEMLLQIVTGKRDVLHITGNNLFNLVPEMYQDGNPVSGEEREGIDRMFRTALWCLQDQPFLRPSFSEVVKILEGTLSVDRPPPSSAFVNENKTGEADIIEIEDLS</sequence>
<dbReference type="Gene3D" id="3.30.200.20">
    <property type="entry name" value="Phosphorylase Kinase, domain 1"/>
    <property type="match status" value="1"/>
</dbReference>
<evidence type="ECO:0000256" key="6">
    <source>
        <dbReference type="ARBA" id="ARBA00022741"/>
    </source>
</evidence>
<evidence type="ECO:0000256" key="9">
    <source>
        <dbReference type="ARBA" id="ARBA00022989"/>
    </source>
</evidence>
<dbReference type="AlphaFoldDB" id="A0A9Q0KXB6"/>
<feature type="domain" description="Bulb-type lectin" evidence="16">
    <location>
        <begin position="183"/>
        <end position="303"/>
    </location>
</feature>